<evidence type="ECO:0000313" key="3">
    <source>
        <dbReference type="Proteomes" id="UP001205843"/>
    </source>
</evidence>
<keyword evidence="1" id="KW-0732">Signal</keyword>
<name>A0AAE3G0J1_9GAMM</name>
<accession>A0AAE3G0J1</accession>
<feature type="chain" id="PRO_5042268587" evidence="1">
    <location>
        <begin position="26"/>
        <end position="222"/>
    </location>
</feature>
<dbReference type="PIRSF" id="PIRSF004649">
    <property type="entry name" value="MlaC"/>
    <property type="match status" value="1"/>
</dbReference>
<evidence type="ECO:0000256" key="1">
    <source>
        <dbReference type="SAM" id="SignalP"/>
    </source>
</evidence>
<dbReference type="Proteomes" id="UP001205843">
    <property type="component" value="Unassembled WGS sequence"/>
</dbReference>
<dbReference type="PANTHER" id="PTHR36573">
    <property type="entry name" value="INTERMEMBRANE PHOSPHOLIPID TRANSPORT SYSTEM BINDING PROTEIN MLAC"/>
    <property type="match status" value="1"/>
</dbReference>
<feature type="signal peptide" evidence="1">
    <location>
        <begin position="1"/>
        <end position="25"/>
    </location>
</feature>
<dbReference type="Pfam" id="PF05494">
    <property type="entry name" value="MlaC"/>
    <property type="match status" value="1"/>
</dbReference>
<proteinExistence type="predicted"/>
<sequence length="222" mass="25497">MMLKTSMFAWMTLAAGLLWGMAAQATDPSDLRPPEQIIEGVFSDAVDALVENQDAIRDRPRVAFELIDDILSPHVHYPLMGQLILTSEWRTASEAQRQEFLDTFREYIIRTYSKLLSDNVDEVVRVVQQSGTIMAVRSVTEPDQRGRVTVRTQFLLESGNVPVQYRMIATDNGWRVWDVVIESISFVTNYRDEFGSEMRRHGLDGLIERLKERNARAWESQS</sequence>
<dbReference type="PANTHER" id="PTHR36573:SF1">
    <property type="entry name" value="INTERMEMBRANE PHOSPHOLIPID TRANSPORT SYSTEM BINDING PROTEIN MLAC"/>
    <property type="match status" value="1"/>
</dbReference>
<protein>
    <submittedName>
        <fullName evidence="2">Phospholipid transport system substrate-binding protein</fullName>
    </submittedName>
</protein>
<dbReference type="InterPro" id="IPR042245">
    <property type="entry name" value="Tgt2/MlaC_sf"/>
</dbReference>
<organism evidence="2 3">
    <name type="scientific">Natronocella acetinitrilica</name>
    <dbReference type="NCBI Taxonomy" id="414046"/>
    <lineage>
        <taxon>Bacteria</taxon>
        <taxon>Pseudomonadati</taxon>
        <taxon>Pseudomonadota</taxon>
        <taxon>Gammaproteobacteria</taxon>
        <taxon>Chromatiales</taxon>
        <taxon>Ectothiorhodospiraceae</taxon>
        <taxon>Natronocella</taxon>
    </lineage>
</organism>
<dbReference type="Gene3D" id="3.10.450.710">
    <property type="entry name" value="Tgt2/MlaC"/>
    <property type="match status" value="1"/>
</dbReference>
<keyword evidence="3" id="KW-1185">Reference proteome</keyword>
<dbReference type="RefSeq" id="WP_253472966.1">
    <property type="nucleotide sequence ID" value="NZ_JALJXV010000001.1"/>
</dbReference>
<reference evidence="2" key="1">
    <citation type="submission" date="2022-03" db="EMBL/GenBank/DDBJ databases">
        <title>Genomic Encyclopedia of Type Strains, Phase III (KMG-III): the genomes of soil and plant-associated and newly described type strains.</title>
        <authorList>
            <person name="Whitman W."/>
        </authorList>
    </citation>
    <scope>NUCLEOTIDE SEQUENCE</scope>
    <source>
        <strain evidence="2">ANL 6-2</strain>
    </source>
</reference>
<dbReference type="EMBL" id="JALJXV010000001">
    <property type="protein sequence ID" value="MCP1673134.1"/>
    <property type="molecule type" value="Genomic_DNA"/>
</dbReference>
<dbReference type="AlphaFoldDB" id="A0AAE3G0J1"/>
<evidence type="ECO:0000313" key="2">
    <source>
        <dbReference type="EMBL" id="MCP1673134.1"/>
    </source>
</evidence>
<gene>
    <name evidence="2" type="ORF">J2T57_000226</name>
</gene>
<comment type="caution">
    <text evidence="2">The sequence shown here is derived from an EMBL/GenBank/DDBJ whole genome shotgun (WGS) entry which is preliminary data.</text>
</comment>
<dbReference type="InterPro" id="IPR008869">
    <property type="entry name" value="MlaC/ttg2D"/>
</dbReference>